<keyword evidence="11" id="KW-0067">ATP-binding</keyword>
<feature type="domain" description="Histidine kinase" evidence="19">
    <location>
        <begin position="413"/>
        <end position="636"/>
    </location>
</feature>
<evidence type="ECO:0000259" key="19">
    <source>
        <dbReference type="PROSITE" id="PS50109"/>
    </source>
</evidence>
<gene>
    <name evidence="24" type="ORF">BEN48_05480</name>
</gene>
<feature type="domain" description="Response regulatory" evidence="20">
    <location>
        <begin position="659"/>
        <end position="777"/>
    </location>
</feature>
<evidence type="ECO:0000259" key="23">
    <source>
        <dbReference type="PROSITE" id="PS50894"/>
    </source>
</evidence>
<evidence type="ECO:0000256" key="1">
    <source>
        <dbReference type="ARBA" id="ARBA00000085"/>
    </source>
</evidence>
<dbReference type="EMBL" id="MDZC01000112">
    <property type="protein sequence ID" value="OGX81691.1"/>
    <property type="molecule type" value="Genomic_DNA"/>
</dbReference>
<dbReference type="GO" id="GO:0000155">
    <property type="term" value="F:phosphorelay sensor kinase activity"/>
    <property type="evidence" value="ECO:0007669"/>
    <property type="project" value="InterPro"/>
</dbReference>
<dbReference type="Pfam" id="PF00072">
    <property type="entry name" value="Response_reg"/>
    <property type="match status" value="1"/>
</dbReference>
<keyword evidence="14" id="KW-0472">Membrane</keyword>
<dbReference type="STRING" id="1908236.BEN48_05480"/>
<dbReference type="PROSITE" id="PS50113">
    <property type="entry name" value="PAC"/>
    <property type="match status" value="1"/>
</dbReference>
<evidence type="ECO:0000256" key="8">
    <source>
        <dbReference type="ARBA" id="ARBA00022692"/>
    </source>
</evidence>
<accession>A0A1G1SSU7</accession>
<dbReference type="PANTHER" id="PTHR43047:SF64">
    <property type="entry name" value="HISTIDINE KINASE CONTAINING CHEY-HOMOLOGOUS RECEIVER DOMAIN AND PAS DOMAIN-RELATED"/>
    <property type="match status" value="1"/>
</dbReference>
<evidence type="ECO:0000256" key="5">
    <source>
        <dbReference type="ARBA" id="ARBA00022519"/>
    </source>
</evidence>
<dbReference type="PANTHER" id="PTHR43047">
    <property type="entry name" value="TWO-COMPONENT HISTIDINE PROTEIN KINASE"/>
    <property type="match status" value="1"/>
</dbReference>
<dbReference type="CDD" id="cd16922">
    <property type="entry name" value="HATPase_EvgS-ArcB-TorS-like"/>
    <property type="match status" value="1"/>
</dbReference>
<comment type="subcellular location">
    <subcellularLocation>
        <location evidence="2">Cell inner membrane</location>
        <topology evidence="2">Multi-pass membrane protein</topology>
    </subcellularLocation>
</comment>
<dbReference type="Proteomes" id="UP000177791">
    <property type="component" value="Unassembled WGS sequence"/>
</dbReference>
<organism evidence="24 25">
    <name type="scientific">Hymenobacter glacialis</name>
    <dbReference type="NCBI Taxonomy" id="1908236"/>
    <lineage>
        <taxon>Bacteria</taxon>
        <taxon>Pseudomonadati</taxon>
        <taxon>Bacteroidota</taxon>
        <taxon>Cytophagia</taxon>
        <taxon>Cytophagales</taxon>
        <taxon>Hymenobacteraceae</taxon>
        <taxon>Hymenobacter</taxon>
    </lineage>
</organism>
<evidence type="ECO:0000256" key="15">
    <source>
        <dbReference type="ARBA" id="ARBA00064003"/>
    </source>
</evidence>
<dbReference type="InterPro" id="IPR003594">
    <property type="entry name" value="HATPase_dom"/>
</dbReference>
<dbReference type="PROSITE" id="PS50112">
    <property type="entry name" value="PAS"/>
    <property type="match status" value="1"/>
</dbReference>
<dbReference type="SUPFAM" id="SSF55874">
    <property type="entry name" value="ATPase domain of HSP90 chaperone/DNA topoisomerase II/histidine kinase"/>
    <property type="match status" value="1"/>
</dbReference>
<feature type="modified residue" description="4-aspartylphosphate" evidence="18">
    <location>
        <position position="708"/>
    </location>
</feature>
<evidence type="ECO:0000256" key="11">
    <source>
        <dbReference type="ARBA" id="ARBA00022840"/>
    </source>
</evidence>
<evidence type="ECO:0000259" key="21">
    <source>
        <dbReference type="PROSITE" id="PS50112"/>
    </source>
</evidence>
<comment type="subunit">
    <text evidence="15">At low DSF concentrations, interacts with RpfF.</text>
</comment>
<dbReference type="SMART" id="SM00091">
    <property type="entry name" value="PAS"/>
    <property type="match status" value="3"/>
</dbReference>
<name>A0A1G1SSU7_9BACT</name>
<sequence>MVEITARVQAEQQLQKQQRFYETILHELPAEVFVVDPEYRYRFANPTAVPDAELRQWMLGRTNAEYSTRRGYPTTVVEKRQAELATVLERRQRHEWVETLGSADELRYMMRRLQPVPEGGEAVGLVIGYGLDITAQEIARRELREQQEFTQSILDASPSVIYVRNAEHEIIFENHAMQAIREATRHLTGEALAPDSVEAKEKAKLADHDLQVLRSGCELTVEETLTQRDGSVRVFQTVKRPLLRPDGSVHVLGVSTDITAVKEAQQTLERSEKQYRDLMTYAQALICTHALDGTVLTANPALAELLNMPVADIVGSNVADVMTTEDRAAFATYLGHISAMHEDAGVQRVRPRGSQELRYLLYRNLMVSEPGQEPYVISHSHDITERIAAEREMKRAKEAAESAAVAKENFLANMSHEIRTPLNGILGMASQLGKTLLDSRQKEFLRMIRTSGQHLVSVINDVLDMAKITSGKLGFEQVNFNLRESMTQAMQPLALQAQEKGLSFGYALLRDDCDYPWVVSDPYRLNQILINLVANAIKFTSRGGVTVVGRQLAASATHITVEFSVTDTGIGIESNKQVHIFEDFTQAYADTTRQFGGTGLGLSISRALVEQLDGVLTLRSAPGEGSTFAFSLTLPKAEVPVEVAAPLGEFNTGALMGLVVLLVEDNEINREVARFMLEDWGVILEEAVDGEQGLQMLKENAYDVVLMDIQMPGLNGVEVTRAVRQLPDPRRAQVPILALTANAFREDNERYRAAGMDDCLAKPYEEQELYHKMDALRRIRRAALPYDLTKLRAMAHGREDFVARIIRSFLANTPGSLVQMQDAAMVQNWPKVAELAHHIKPNLLALSVADAAGPMAILEKAPQAGLATAERPAMVAQLVVLVTRVLALLPGELPAAE</sequence>
<keyword evidence="8" id="KW-0812">Transmembrane</keyword>
<dbReference type="InterPro" id="IPR011006">
    <property type="entry name" value="CheY-like_superfamily"/>
</dbReference>
<evidence type="ECO:0000256" key="6">
    <source>
        <dbReference type="ARBA" id="ARBA00022553"/>
    </source>
</evidence>
<dbReference type="CDD" id="cd00082">
    <property type="entry name" value="HisKA"/>
    <property type="match status" value="1"/>
</dbReference>
<dbReference type="CDD" id="cd17546">
    <property type="entry name" value="REC_hyHK_CKI1_RcsC-like"/>
    <property type="match status" value="1"/>
</dbReference>
<dbReference type="Pfam" id="PF00512">
    <property type="entry name" value="HisKA"/>
    <property type="match status" value="1"/>
</dbReference>
<dbReference type="SUPFAM" id="SSF52172">
    <property type="entry name" value="CheY-like"/>
    <property type="match status" value="1"/>
</dbReference>
<dbReference type="SUPFAM" id="SSF47226">
    <property type="entry name" value="Histidine-containing phosphotransfer domain, HPT domain"/>
    <property type="match status" value="1"/>
</dbReference>
<evidence type="ECO:0000256" key="17">
    <source>
        <dbReference type="PROSITE-ProRule" id="PRU00110"/>
    </source>
</evidence>
<proteinExistence type="predicted"/>
<dbReference type="InterPro" id="IPR000014">
    <property type="entry name" value="PAS"/>
</dbReference>
<evidence type="ECO:0000256" key="9">
    <source>
        <dbReference type="ARBA" id="ARBA00022741"/>
    </source>
</evidence>
<dbReference type="PROSITE" id="PS50110">
    <property type="entry name" value="RESPONSE_REGULATORY"/>
    <property type="match status" value="1"/>
</dbReference>
<feature type="domain" description="PAS" evidence="21">
    <location>
        <begin position="271"/>
        <end position="334"/>
    </location>
</feature>
<dbReference type="PRINTS" id="PR00344">
    <property type="entry name" value="BCTRLSENSOR"/>
</dbReference>
<dbReference type="PROSITE" id="PS50894">
    <property type="entry name" value="HPT"/>
    <property type="match status" value="1"/>
</dbReference>
<evidence type="ECO:0000256" key="18">
    <source>
        <dbReference type="PROSITE-ProRule" id="PRU00169"/>
    </source>
</evidence>
<dbReference type="InterPro" id="IPR036097">
    <property type="entry name" value="HisK_dim/P_sf"/>
</dbReference>
<dbReference type="PROSITE" id="PS50109">
    <property type="entry name" value="HIS_KIN"/>
    <property type="match status" value="1"/>
</dbReference>
<dbReference type="CDD" id="cd00130">
    <property type="entry name" value="PAS"/>
    <property type="match status" value="1"/>
</dbReference>
<evidence type="ECO:0000256" key="16">
    <source>
        <dbReference type="ARBA" id="ARBA00068150"/>
    </source>
</evidence>
<dbReference type="InterPro" id="IPR001789">
    <property type="entry name" value="Sig_transdc_resp-reg_receiver"/>
</dbReference>
<dbReference type="GO" id="GO:0005886">
    <property type="term" value="C:plasma membrane"/>
    <property type="evidence" value="ECO:0007669"/>
    <property type="project" value="UniProtKB-SubCell"/>
</dbReference>
<keyword evidence="7" id="KW-0808">Transferase</keyword>
<evidence type="ECO:0000256" key="13">
    <source>
        <dbReference type="ARBA" id="ARBA00023012"/>
    </source>
</evidence>
<dbReference type="NCBIfam" id="TIGR00229">
    <property type="entry name" value="sensory_box"/>
    <property type="match status" value="1"/>
</dbReference>
<evidence type="ECO:0000313" key="24">
    <source>
        <dbReference type="EMBL" id="OGX81691.1"/>
    </source>
</evidence>
<dbReference type="FunFam" id="1.10.287.130:FF:000002">
    <property type="entry name" value="Two-component osmosensing histidine kinase"/>
    <property type="match status" value="1"/>
</dbReference>
<keyword evidence="10" id="KW-0418">Kinase</keyword>
<dbReference type="InterPro" id="IPR000700">
    <property type="entry name" value="PAS-assoc_C"/>
</dbReference>
<dbReference type="InterPro" id="IPR005467">
    <property type="entry name" value="His_kinase_dom"/>
</dbReference>
<keyword evidence="9" id="KW-0547">Nucleotide-binding</keyword>
<dbReference type="EC" id="2.7.13.3" evidence="3"/>
<comment type="catalytic activity">
    <reaction evidence="1">
        <text>ATP + protein L-histidine = ADP + protein N-phospho-L-histidine.</text>
        <dbReference type="EC" id="2.7.13.3"/>
    </reaction>
</comment>
<comment type="caution">
    <text evidence="24">The sequence shown here is derived from an EMBL/GenBank/DDBJ whole genome shotgun (WGS) entry which is preliminary data.</text>
</comment>
<dbReference type="Gene3D" id="1.20.120.160">
    <property type="entry name" value="HPT domain"/>
    <property type="match status" value="1"/>
</dbReference>
<keyword evidence="25" id="KW-1185">Reference proteome</keyword>
<dbReference type="Gene3D" id="1.10.287.130">
    <property type="match status" value="1"/>
</dbReference>
<keyword evidence="13" id="KW-0902">Two-component regulatory system</keyword>
<keyword evidence="4" id="KW-1003">Cell membrane</keyword>
<evidence type="ECO:0000256" key="12">
    <source>
        <dbReference type="ARBA" id="ARBA00022989"/>
    </source>
</evidence>
<dbReference type="SUPFAM" id="SSF47384">
    <property type="entry name" value="Homodimeric domain of signal transducing histidine kinase"/>
    <property type="match status" value="1"/>
</dbReference>
<evidence type="ECO:0000256" key="2">
    <source>
        <dbReference type="ARBA" id="ARBA00004429"/>
    </source>
</evidence>
<dbReference type="SMART" id="SM00448">
    <property type="entry name" value="REC"/>
    <property type="match status" value="1"/>
</dbReference>
<evidence type="ECO:0000256" key="10">
    <source>
        <dbReference type="ARBA" id="ARBA00022777"/>
    </source>
</evidence>
<keyword evidence="12" id="KW-1133">Transmembrane helix</keyword>
<dbReference type="Gene3D" id="3.40.50.2300">
    <property type="match status" value="1"/>
</dbReference>
<evidence type="ECO:0000259" key="22">
    <source>
        <dbReference type="PROSITE" id="PS50113"/>
    </source>
</evidence>
<evidence type="ECO:0000256" key="14">
    <source>
        <dbReference type="ARBA" id="ARBA00023136"/>
    </source>
</evidence>
<feature type="domain" description="HPt" evidence="23">
    <location>
        <begin position="798"/>
        <end position="896"/>
    </location>
</feature>
<dbReference type="Gene3D" id="3.30.450.20">
    <property type="entry name" value="PAS domain"/>
    <property type="match status" value="3"/>
</dbReference>
<dbReference type="FunFam" id="3.30.565.10:FF:000010">
    <property type="entry name" value="Sensor histidine kinase RcsC"/>
    <property type="match status" value="1"/>
</dbReference>
<dbReference type="Pfam" id="PF08448">
    <property type="entry name" value="PAS_4"/>
    <property type="match status" value="3"/>
</dbReference>
<evidence type="ECO:0000256" key="4">
    <source>
        <dbReference type="ARBA" id="ARBA00022475"/>
    </source>
</evidence>
<dbReference type="SUPFAM" id="SSF55785">
    <property type="entry name" value="PYP-like sensor domain (PAS domain)"/>
    <property type="match status" value="3"/>
</dbReference>
<dbReference type="Gene3D" id="3.30.565.10">
    <property type="entry name" value="Histidine kinase-like ATPase, C-terminal domain"/>
    <property type="match status" value="1"/>
</dbReference>
<evidence type="ECO:0000256" key="3">
    <source>
        <dbReference type="ARBA" id="ARBA00012438"/>
    </source>
</evidence>
<keyword evidence="6 18" id="KW-0597">Phosphoprotein</keyword>
<dbReference type="InterPro" id="IPR004358">
    <property type="entry name" value="Sig_transdc_His_kin-like_C"/>
</dbReference>
<dbReference type="SMART" id="SM00388">
    <property type="entry name" value="HisKA"/>
    <property type="match status" value="1"/>
</dbReference>
<feature type="modified residue" description="Phosphohistidine" evidence="17">
    <location>
        <position position="837"/>
    </location>
</feature>
<evidence type="ECO:0000256" key="7">
    <source>
        <dbReference type="ARBA" id="ARBA00022679"/>
    </source>
</evidence>
<dbReference type="InterPro" id="IPR003661">
    <property type="entry name" value="HisK_dim/P_dom"/>
</dbReference>
<protein>
    <recommendedName>
        <fullName evidence="16">Sensory/regulatory protein RpfC</fullName>
        <ecNumber evidence="3">2.7.13.3</ecNumber>
    </recommendedName>
</protein>
<evidence type="ECO:0000259" key="20">
    <source>
        <dbReference type="PROSITE" id="PS50110"/>
    </source>
</evidence>
<dbReference type="Pfam" id="PF02518">
    <property type="entry name" value="HATPase_c"/>
    <property type="match status" value="1"/>
</dbReference>
<keyword evidence="5" id="KW-0997">Cell inner membrane</keyword>
<dbReference type="InterPro" id="IPR008207">
    <property type="entry name" value="Sig_transdc_His_kin_Hpt_dom"/>
</dbReference>
<reference evidence="24 25" key="1">
    <citation type="submission" date="2016-08" db="EMBL/GenBank/DDBJ databases">
        <title>Hymenobacter coccineus sp. nov., Hymenobacter lapidarius sp. nov. and Hymenobacter glacialis sp. nov., isolated from Antarctic soil.</title>
        <authorList>
            <person name="Sedlacek I."/>
            <person name="Kralova S."/>
            <person name="Kyrova K."/>
            <person name="Maslanova I."/>
            <person name="Stankova E."/>
            <person name="Vrbovska V."/>
            <person name="Nemec M."/>
            <person name="Bartak M."/>
            <person name="Svec P."/>
            <person name="Busse H.-J."/>
            <person name="Pantucek R."/>
        </authorList>
    </citation>
    <scope>NUCLEOTIDE SEQUENCE [LARGE SCALE GENOMIC DNA]</scope>
    <source>
        <strain evidence="24 25">CCM 8648</strain>
    </source>
</reference>
<dbReference type="GO" id="GO:0005524">
    <property type="term" value="F:ATP binding"/>
    <property type="evidence" value="ECO:0007669"/>
    <property type="project" value="UniProtKB-KW"/>
</dbReference>
<dbReference type="InterPro" id="IPR013656">
    <property type="entry name" value="PAS_4"/>
</dbReference>
<feature type="domain" description="PAC" evidence="22">
    <location>
        <begin position="219"/>
        <end position="270"/>
    </location>
</feature>
<dbReference type="AlphaFoldDB" id="A0A1G1SSU7"/>
<dbReference type="InterPro" id="IPR035965">
    <property type="entry name" value="PAS-like_dom_sf"/>
</dbReference>
<dbReference type="InterPro" id="IPR036890">
    <property type="entry name" value="HATPase_C_sf"/>
</dbReference>
<evidence type="ECO:0000313" key="25">
    <source>
        <dbReference type="Proteomes" id="UP000177791"/>
    </source>
</evidence>
<dbReference type="SMART" id="SM00387">
    <property type="entry name" value="HATPase_c"/>
    <property type="match status" value="1"/>
</dbReference>
<dbReference type="InterPro" id="IPR036641">
    <property type="entry name" value="HPT_dom_sf"/>
</dbReference>